<reference evidence="7" key="1">
    <citation type="journal article" date="2024" name="Gigascience">
        <title>Chromosome-level genome of the poultry shaft louse Menopon gallinae provides insight into the host-switching and adaptive evolution of parasitic lice.</title>
        <authorList>
            <person name="Xu Y."/>
            <person name="Ma L."/>
            <person name="Liu S."/>
            <person name="Liang Y."/>
            <person name="Liu Q."/>
            <person name="He Z."/>
            <person name="Tian L."/>
            <person name="Duan Y."/>
            <person name="Cai W."/>
            <person name="Li H."/>
            <person name="Song F."/>
        </authorList>
    </citation>
    <scope>NUCLEOTIDE SEQUENCE</scope>
    <source>
        <strain evidence="7">Cailab_2023a</strain>
    </source>
</reference>
<evidence type="ECO:0000256" key="3">
    <source>
        <dbReference type="ARBA" id="ARBA00042340"/>
    </source>
</evidence>
<dbReference type="SUPFAM" id="SSF56529">
    <property type="entry name" value="FAH"/>
    <property type="match status" value="1"/>
</dbReference>
<gene>
    <name evidence="7" type="ORF">PYX00_007779</name>
</gene>
<sequence length="227" mass="24953">MQSAADTDMVANKVKNFVKCGKKIVGAGLNYRSAIAALKVPPPKEPLIFLKPTTSYIVEDQCIQIPDACLEIVHEAELGVVIGKKGRRIKEEDVYDHVGGYCLALDMTDIGLLGKAKNCGWPWTLAKGWDTSCPVSRFICKEELPDPENVRLTSKLNCKLVQDASTCDMYFSIPKLISYISEYMTLEPCDLILTGTPCGSATVKPGDLIEANLGDIVRMEFEVVEEC</sequence>
<dbReference type="EMBL" id="JARGDH010000004">
    <property type="protein sequence ID" value="KAL0270325.1"/>
    <property type="molecule type" value="Genomic_DNA"/>
</dbReference>
<evidence type="ECO:0000256" key="1">
    <source>
        <dbReference type="ARBA" id="ARBA00010211"/>
    </source>
</evidence>
<dbReference type="PANTHER" id="PTHR11820:SF7">
    <property type="entry name" value="ACYLPYRUVASE FAHD1, MITOCHONDRIAL"/>
    <property type="match status" value="1"/>
</dbReference>
<proteinExistence type="inferred from homology"/>
<dbReference type="EC" id="5.3.2.2" evidence="5"/>
<dbReference type="GO" id="GO:0018773">
    <property type="term" value="F:acetylpyruvate hydrolase activity"/>
    <property type="evidence" value="ECO:0007669"/>
    <property type="project" value="TreeGrafter"/>
</dbReference>
<comment type="similarity">
    <text evidence="1">Belongs to the FAH family.</text>
</comment>
<dbReference type="GO" id="GO:0046872">
    <property type="term" value="F:metal ion binding"/>
    <property type="evidence" value="ECO:0007669"/>
    <property type="project" value="UniProtKB-KW"/>
</dbReference>
<comment type="catalytic activity">
    <reaction evidence="4">
        <text>oxaloacetate = enol-oxaloacetate</text>
        <dbReference type="Rhea" id="RHEA:16021"/>
        <dbReference type="ChEBI" id="CHEBI:16452"/>
        <dbReference type="ChEBI" id="CHEBI:17479"/>
        <dbReference type="EC" id="5.3.2.2"/>
    </reaction>
    <physiologicalReaction direction="right-to-left" evidence="4">
        <dbReference type="Rhea" id="RHEA:16023"/>
    </physiologicalReaction>
</comment>
<feature type="domain" description="Fumarylacetoacetase-like C-terminal" evidence="6">
    <location>
        <begin position="23"/>
        <end position="224"/>
    </location>
</feature>
<dbReference type="Pfam" id="PF01557">
    <property type="entry name" value="FAA_hydrolase"/>
    <property type="match status" value="1"/>
</dbReference>
<keyword evidence="2" id="KW-0479">Metal-binding</keyword>
<protein>
    <recommendedName>
        <fullName evidence="5">oxaloacetate tautomerase</fullName>
        <ecNumber evidence="5">5.3.2.2</ecNumber>
    </recommendedName>
    <alternativeName>
        <fullName evidence="3">Fumarylacetoacetate hydrolase domain-containing protein 1</fullName>
    </alternativeName>
</protein>
<name>A0AAW2HLM9_9NEOP</name>
<evidence type="ECO:0000313" key="7">
    <source>
        <dbReference type="EMBL" id="KAL0270325.1"/>
    </source>
</evidence>
<evidence type="ECO:0000256" key="2">
    <source>
        <dbReference type="ARBA" id="ARBA00022723"/>
    </source>
</evidence>
<organism evidence="7">
    <name type="scientific">Menopon gallinae</name>
    <name type="common">poultry shaft louse</name>
    <dbReference type="NCBI Taxonomy" id="328185"/>
    <lineage>
        <taxon>Eukaryota</taxon>
        <taxon>Metazoa</taxon>
        <taxon>Ecdysozoa</taxon>
        <taxon>Arthropoda</taxon>
        <taxon>Hexapoda</taxon>
        <taxon>Insecta</taxon>
        <taxon>Pterygota</taxon>
        <taxon>Neoptera</taxon>
        <taxon>Paraneoptera</taxon>
        <taxon>Psocodea</taxon>
        <taxon>Troctomorpha</taxon>
        <taxon>Phthiraptera</taxon>
        <taxon>Amblycera</taxon>
        <taxon>Menoponidae</taxon>
        <taxon>Menopon</taxon>
    </lineage>
</organism>
<evidence type="ECO:0000256" key="5">
    <source>
        <dbReference type="ARBA" id="ARBA00044973"/>
    </source>
</evidence>
<dbReference type="GO" id="GO:0005739">
    <property type="term" value="C:mitochondrion"/>
    <property type="evidence" value="ECO:0007669"/>
    <property type="project" value="TreeGrafter"/>
</dbReference>
<dbReference type="AlphaFoldDB" id="A0AAW2HLM9"/>
<dbReference type="InterPro" id="IPR036663">
    <property type="entry name" value="Fumarylacetoacetase_C_sf"/>
</dbReference>
<evidence type="ECO:0000259" key="6">
    <source>
        <dbReference type="Pfam" id="PF01557"/>
    </source>
</evidence>
<accession>A0AAW2HLM9</accession>
<comment type="caution">
    <text evidence="7">The sequence shown here is derived from an EMBL/GenBank/DDBJ whole genome shotgun (WGS) entry which is preliminary data.</text>
</comment>
<dbReference type="InterPro" id="IPR011234">
    <property type="entry name" value="Fumarylacetoacetase-like_C"/>
</dbReference>
<dbReference type="Gene3D" id="3.90.850.10">
    <property type="entry name" value="Fumarylacetoacetase-like, C-terminal domain"/>
    <property type="match status" value="1"/>
</dbReference>
<dbReference type="PANTHER" id="PTHR11820">
    <property type="entry name" value="ACYLPYRUVASE"/>
    <property type="match status" value="1"/>
</dbReference>
<evidence type="ECO:0000256" key="4">
    <source>
        <dbReference type="ARBA" id="ARBA00044911"/>
    </source>
</evidence>
<dbReference type="GO" id="GO:0050163">
    <property type="term" value="F:oxaloacetate tautomerase activity"/>
    <property type="evidence" value="ECO:0007669"/>
    <property type="project" value="UniProtKB-EC"/>
</dbReference>